<protein>
    <submittedName>
        <fullName evidence="1">Uncharacterized protein</fullName>
    </submittedName>
</protein>
<evidence type="ECO:0000313" key="2">
    <source>
        <dbReference type="Proteomes" id="UP001365931"/>
    </source>
</evidence>
<reference evidence="1" key="1">
    <citation type="submission" date="2024-09" db="EMBL/GenBank/DDBJ databases">
        <title>The complete genome of Klebsiella pneumoniae phage phi1_175008.</title>
        <authorList>
            <person name="Li J."/>
            <person name="Feng Y."/>
            <person name="Zong Z."/>
        </authorList>
    </citation>
    <scope>NUCLEOTIDE SEQUENCE</scope>
</reference>
<gene>
    <name evidence="1" type="ORF">MVUOKPPV_CDS0298</name>
</gene>
<sequence>MVPTTNEENNMQPLQLLSTLRAIANNSLIACQRQEFKPEFIYSNHNAQVSNIEQAISGYNMGAKVNAKYKAEIKKIMLSPMKDKNYYLISEEIKQGVNKLSSAIDFMKR</sequence>
<organism evidence="1 2">
    <name type="scientific">Klebsiella phage phi1_175008</name>
    <dbReference type="NCBI Taxonomy" id="3127744"/>
    <lineage>
        <taxon>Viruses</taxon>
        <taxon>Duplodnaviria</taxon>
        <taxon>Heunggongvirae</taxon>
        <taxon>Uroviricota</taxon>
        <taxon>Caudoviricetes</taxon>
        <taxon>Stephanstirmvirinae</taxon>
    </lineage>
</organism>
<evidence type="ECO:0000313" key="1">
    <source>
        <dbReference type="EMBL" id="XKX17695.1"/>
    </source>
</evidence>
<accession>A0ACD5FRL2</accession>
<name>A0ACD5FRL2_9CAUD</name>
<proteinExistence type="predicted"/>
<dbReference type="Proteomes" id="UP001365931">
    <property type="component" value="Segment"/>
</dbReference>
<dbReference type="EMBL" id="PQ360875">
    <property type="protein sequence ID" value="XKX17695.1"/>
    <property type="molecule type" value="Genomic_DNA"/>
</dbReference>